<reference evidence="2 3" key="1">
    <citation type="submission" date="2018-06" db="EMBL/GenBank/DDBJ databases">
        <title>Genomic Encyclopedia of Type Strains, Phase IV (KMG-IV): sequencing the most valuable type-strain genomes for metagenomic binning, comparative biology and taxonomic classification.</title>
        <authorList>
            <person name="Goeker M."/>
        </authorList>
    </citation>
    <scope>NUCLEOTIDE SEQUENCE [LARGE SCALE GENOMIC DNA]</scope>
    <source>
        <strain evidence="2 3">DSM 24032</strain>
    </source>
</reference>
<comment type="caution">
    <text evidence="2">The sequence shown here is derived from an EMBL/GenBank/DDBJ whole genome shotgun (WGS) entry which is preliminary data.</text>
</comment>
<evidence type="ECO:0000256" key="1">
    <source>
        <dbReference type="SAM" id="Phobius"/>
    </source>
</evidence>
<dbReference type="InParanoid" id="A0A395JML9"/>
<dbReference type="Proteomes" id="UP000253083">
    <property type="component" value="Unassembled WGS sequence"/>
</dbReference>
<organism evidence="2 3">
    <name type="scientific">Arenicella xantha</name>
    <dbReference type="NCBI Taxonomy" id="644221"/>
    <lineage>
        <taxon>Bacteria</taxon>
        <taxon>Pseudomonadati</taxon>
        <taxon>Pseudomonadota</taxon>
        <taxon>Gammaproteobacteria</taxon>
        <taxon>Arenicellales</taxon>
        <taxon>Arenicellaceae</taxon>
        <taxon>Arenicella</taxon>
    </lineage>
</organism>
<keyword evidence="1" id="KW-0472">Membrane</keyword>
<dbReference type="RefSeq" id="WP_113952516.1">
    <property type="nucleotide sequence ID" value="NZ_QNRT01000001.1"/>
</dbReference>
<dbReference type="AlphaFoldDB" id="A0A395JML9"/>
<keyword evidence="1" id="KW-0812">Transmembrane</keyword>
<feature type="transmembrane region" description="Helical" evidence="1">
    <location>
        <begin position="179"/>
        <end position="201"/>
    </location>
</feature>
<feature type="transmembrane region" description="Helical" evidence="1">
    <location>
        <begin position="148"/>
        <end position="167"/>
    </location>
</feature>
<feature type="transmembrane region" description="Helical" evidence="1">
    <location>
        <begin position="36"/>
        <end position="54"/>
    </location>
</feature>
<keyword evidence="3" id="KW-1185">Reference proteome</keyword>
<dbReference type="EMBL" id="QNRT01000001">
    <property type="protein sequence ID" value="RBP52904.1"/>
    <property type="molecule type" value="Genomic_DNA"/>
</dbReference>
<proteinExistence type="predicted"/>
<evidence type="ECO:0000313" key="2">
    <source>
        <dbReference type="EMBL" id="RBP52904.1"/>
    </source>
</evidence>
<gene>
    <name evidence="2" type="ORF">DFR28_101288</name>
</gene>
<accession>A0A395JML9</accession>
<feature type="transmembrane region" description="Helical" evidence="1">
    <location>
        <begin position="74"/>
        <end position="92"/>
    </location>
</feature>
<name>A0A395JML9_9GAMM</name>
<protein>
    <submittedName>
        <fullName evidence="2">Uncharacterized protein</fullName>
    </submittedName>
</protein>
<evidence type="ECO:0000313" key="3">
    <source>
        <dbReference type="Proteomes" id="UP000253083"/>
    </source>
</evidence>
<keyword evidence="1" id="KW-1133">Transmembrane helix</keyword>
<sequence length="220" mass="25096">MRKKTNMFEECTSIGKELVTSFHAQFAQNQNHHQSLFLQVLTVLLTVLIGFGYLYVRVGINEEQAGIRVTPETIYGFLALAAALLSLSIALISNMALGFRRDQLVACNIRVKAGVMLSEKGEDENYFIGRFNPIKNTKFWNWMPEFHFIFFWALIVIKALLFFGLILNSEFGVELSCSFDAIVASTVVVVCISFIVDFIVFRHYQCKWKKYAAAAPERLR</sequence>